<evidence type="ECO:0000313" key="3">
    <source>
        <dbReference type="Proteomes" id="UP001499986"/>
    </source>
</evidence>
<accession>A0ABN3IJ72</accession>
<keyword evidence="3" id="KW-1185">Reference proteome</keyword>
<dbReference type="PROSITE" id="PS50995">
    <property type="entry name" value="HTH_MARR_2"/>
    <property type="match status" value="1"/>
</dbReference>
<gene>
    <name evidence="2" type="ORF">GCM10010255_44140</name>
</gene>
<evidence type="ECO:0000313" key="2">
    <source>
        <dbReference type="EMBL" id="GAA2404851.1"/>
    </source>
</evidence>
<dbReference type="Pfam" id="PF12802">
    <property type="entry name" value="MarR_2"/>
    <property type="match status" value="1"/>
</dbReference>
<protein>
    <submittedName>
        <fullName evidence="2">MarR family transcriptional regulator</fullName>
    </submittedName>
</protein>
<dbReference type="PRINTS" id="PR00598">
    <property type="entry name" value="HTHMARR"/>
</dbReference>
<dbReference type="InterPro" id="IPR036390">
    <property type="entry name" value="WH_DNA-bd_sf"/>
</dbReference>
<name>A0ABN3IJ72_9ACTN</name>
<dbReference type="SUPFAM" id="SSF46785">
    <property type="entry name" value="Winged helix' DNA-binding domain"/>
    <property type="match status" value="1"/>
</dbReference>
<dbReference type="PANTHER" id="PTHR33164:SF57">
    <property type="entry name" value="MARR-FAMILY TRANSCRIPTIONAL REGULATOR"/>
    <property type="match status" value="1"/>
</dbReference>
<sequence length="174" mass="19377">MSTRPTAAPVSTDLIEIERALTRIAYLAGRARQHERLMAESGLSLDRAAATVLLHIAEGDPLRPGVLAARLSVEASHVTRQLRRLERTGHVTRVPDPDDRRAQRVQLTQAGLDAVRRIQEVRRRGMEMALSAWSPGELRQLALFLHRLLDDFVAHTESPVDGRPSTGLSWEGEK</sequence>
<reference evidence="2 3" key="1">
    <citation type="journal article" date="2019" name="Int. J. Syst. Evol. Microbiol.">
        <title>The Global Catalogue of Microorganisms (GCM) 10K type strain sequencing project: providing services to taxonomists for standard genome sequencing and annotation.</title>
        <authorList>
            <consortium name="The Broad Institute Genomics Platform"/>
            <consortium name="The Broad Institute Genome Sequencing Center for Infectious Disease"/>
            <person name="Wu L."/>
            <person name="Ma J."/>
        </authorList>
    </citation>
    <scope>NUCLEOTIDE SEQUENCE [LARGE SCALE GENOMIC DNA]</scope>
    <source>
        <strain evidence="2 3">JCM 4358</strain>
    </source>
</reference>
<dbReference type="InterPro" id="IPR036388">
    <property type="entry name" value="WH-like_DNA-bd_sf"/>
</dbReference>
<dbReference type="RefSeq" id="WP_086840641.1">
    <property type="nucleotide sequence ID" value="NZ_BAAASE010000005.1"/>
</dbReference>
<dbReference type="EMBL" id="BAAASE010000005">
    <property type="protein sequence ID" value="GAA2404851.1"/>
    <property type="molecule type" value="Genomic_DNA"/>
</dbReference>
<feature type="domain" description="HTH marR-type" evidence="1">
    <location>
        <begin position="14"/>
        <end position="150"/>
    </location>
</feature>
<comment type="caution">
    <text evidence="2">The sequence shown here is derived from an EMBL/GenBank/DDBJ whole genome shotgun (WGS) entry which is preliminary data.</text>
</comment>
<dbReference type="Proteomes" id="UP001499986">
    <property type="component" value="Unassembled WGS sequence"/>
</dbReference>
<dbReference type="PANTHER" id="PTHR33164">
    <property type="entry name" value="TRANSCRIPTIONAL REGULATOR, MARR FAMILY"/>
    <property type="match status" value="1"/>
</dbReference>
<dbReference type="InterPro" id="IPR039422">
    <property type="entry name" value="MarR/SlyA-like"/>
</dbReference>
<evidence type="ECO:0000259" key="1">
    <source>
        <dbReference type="PROSITE" id="PS50995"/>
    </source>
</evidence>
<proteinExistence type="predicted"/>
<organism evidence="2 3">
    <name type="scientific">Streptomyces coeruleofuscus</name>
    <dbReference type="NCBI Taxonomy" id="66879"/>
    <lineage>
        <taxon>Bacteria</taxon>
        <taxon>Bacillati</taxon>
        <taxon>Actinomycetota</taxon>
        <taxon>Actinomycetes</taxon>
        <taxon>Kitasatosporales</taxon>
        <taxon>Streptomycetaceae</taxon>
        <taxon>Streptomyces</taxon>
    </lineage>
</organism>
<dbReference type="InterPro" id="IPR000835">
    <property type="entry name" value="HTH_MarR-typ"/>
</dbReference>
<dbReference type="Gene3D" id="1.10.10.10">
    <property type="entry name" value="Winged helix-like DNA-binding domain superfamily/Winged helix DNA-binding domain"/>
    <property type="match status" value="1"/>
</dbReference>
<dbReference type="SMART" id="SM00347">
    <property type="entry name" value="HTH_MARR"/>
    <property type="match status" value="1"/>
</dbReference>